<dbReference type="InterPro" id="IPR000182">
    <property type="entry name" value="GNAT_dom"/>
</dbReference>
<keyword evidence="1 4" id="KW-0808">Transferase</keyword>
<dbReference type="PANTHER" id="PTHR43877:SF2">
    <property type="entry name" value="AMINOALKYLPHOSPHONATE N-ACETYLTRANSFERASE-RELATED"/>
    <property type="match status" value="1"/>
</dbReference>
<dbReference type="PROSITE" id="PS51186">
    <property type="entry name" value="GNAT"/>
    <property type="match status" value="1"/>
</dbReference>
<gene>
    <name evidence="4" type="ORF">ACFSVL_23265</name>
</gene>
<accession>A0ABW5HC52</accession>
<reference evidence="5" key="1">
    <citation type="journal article" date="2019" name="Int. J. Syst. Evol. Microbiol.">
        <title>The Global Catalogue of Microorganisms (GCM) 10K type strain sequencing project: providing services to taxonomists for standard genome sequencing and annotation.</title>
        <authorList>
            <consortium name="The Broad Institute Genomics Platform"/>
            <consortium name="The Broad Institute Genome Sequencing Center for Infectious Disease"/>
            <person name="Wu L."/>
            <person name="Ma J."/>
        </authorList>
    </citation>
    <scope>NUCLEOTIDE SEQUENCE [LARGE SCALE GENOMIC DNA]</scope>
    <source>
        <strain evidence="5">CGMCC 4.7641</strain>
    </source>
</reference>
<evidence type="ECO:0000313" key="5">
    <source>
        <dbReference type="Proteomes" id="UP001597483"/>
    </source>
</evidence>
<dbReference type="Gene3D" id="3.40.630.30">
    <property type="match status" value="1"/>
</dbReference>
<dbReference type="RefSeq" id="WP_378307473.1">
    <property type="nucleotide sequence ID" value="NZ_JBHUKS010000016.1"/>
</dbReference>
<evidence type="ECO:0000256" key="1">
    <source>
        <dbReference type="ARBA" id="ARBA00022679"/>
    </source>
</evidence>
<proteinExistence type="predicted"/>
<feature type="domain" description="N-acetyltransferase" evidence="3">
    <location>
        <begin position="2"/>
        <end position="150"/>
    </location>
</feature>
<dbReference type="CDD" id="cd04301">
    <property type="entry name" value="NAT_SF"/>
    <property type="match status" value="1"/>
</dbReference>
<protein>
    <submittedName>
        <fullName evidence="4">GNAT family N-acetyltransferase</fullName>
        <ecNumber evidence="4">2.3.-.-</ecNumber>
    </submittedName>
</protein>
<evidence type="ECO:0000313" key="4">
    <source>
        <dbReference type="EMBL" id="MFD2470327.1"/>
    </source>
</evidence>
<organism evidence="4 5">
    <name type="scientific">Amycolatopsis silviterrae</name>
    <dbReference type="NCBI Taxonomy" id="1656914"/>
    <lineage>
        <taxon>Bacteria</taxon>
        <taxon>Bacillati</taxon>
        <taxon>Actinomycetota</taxon>
        <taxon>Actinomycetes</taxon>
        <taxon>Pseudonocardiales</taxon>
        <taxon>Pseudonocardiaceae</taxon>
        <taxon>Amycolatopsis</taxon>
    </lineage>
</organism>
<dbReference type="Pfam" id="PF13508">
    <property type="entry name" value="Acetyltransf_7"/>
    <property type="match status" value="1"/>
</dbReference>
<comment type="caution">
    <text evidence="4">The sequence shown here is derived from an EMBL/GenBank/DDBJ whole genome shotgun (WGS) entry which is preliminary data.</text>
</comment>
<sequence length="152" mass="16957">MAIIRAARPEDAAALAELARAAYSVYVERMAGTEPAPMRDDYPSLVDSGQVWVAEHDAAVVGMLVLKLKPDHVQLNNLAVSPARQGTGLGKQLLDFTDAYAREHGRAEVRLYTNEAMTENLAYYPRHGFRETHRGVENGYHRVYFAKDLSRV</sequence>
<dbReference type="EMBL" id="JBHUKS010000016">
    <property type="protein sequence ID" value="MFD2470327.1"/>
    <property type="molecule type" value="Genomic_DNA"/>
</dbReference>
<dbReference type="EC" id="2.3.-.-" evidence="4"/>
<evidence type="ECO:0000259" key="3">
    <source>
        <dbReference type="PROSITE" id="PS51186"/>
    </source>
</evidence>
<keyword evidence="5" id="KW-1185">Reference proteome</keyword>
<dbReference type="SUPFAM" id="SSF55729">
    <property type="entry name" value="Acyl-CoA N-acyltransferases (Nat)"/>
    <property type="match status" value="1"/>
</dbReference>
<dbReference type="Proteomes" id="UP001597483">
    <property type="component" value="Unassembled WGS sequence"/>
</dbReference>
<name>A0ABW5HC52_9PSEU</name>
<dbReference type="PANTHER" id="PTHR43877">
    <property type="entry name" value="AMINOALKYLPHOSPHONATE N-ACETYLTRANSFERASE-RELATED-RELATED"/>
    <property type="match status" value="1"/>
</dbReference>
<keyword evidence="2 4" id="KW-0012">Acyltransferase</keyword>
<evidence type="ECO:0000256" key="2">
    <source>
        <dbReference type="ARBA" id="ARBA00023315"/>
    </source>
</evidence>
<dbReference type="InterPro" id="IPR050832">
    <property type="entry name" value="Bact_Acetyltransf"/>
</dbReference>
<dbReference type="GO" id="GO:0016746">
    <property type="term" value="F:acyltransferase activity"/>
    <property type="evidence" value="ECO:0007669"/>
    <property type="project" value="UniProtKB-KW"/>
</dbReference>
<dbReference type="InterPro" id="IPR016181">
    <property type="entry name" value="Acyl_CoA_acyltransferase"/>
</dbReference>